<dbReference type="AlphaFoldDB" id="A0AAN8SAW4"/>
<gene>
    <name evidence="2" type="ORF">RUM43_004481</name>
</gene>
<sequence>EIKVNYLWREDPNCPEESRVMRDINKSRVVGENKEMSHCGTNVDSRGMSA</sequence>
<feature type="compositionally biased region" description="Basic and acidic residues" evidence="1">
    <location>
        <begin position="28"/>
        <end position="37"/>
    </location>
</feature>
<dbReference type="Proteomes" id="UP001372834">
    <property type="component" value="Unassembled WGS sequence"/>
</dbReference>
<evidence type="ECO:0000313" key="2">
    <source>
        <dbReference type="EMBL" id="KAK6642978.1"/>
    </source>
</evidence>
<evidence type="ECO:0000256" key="1">
    <source>
        <dbReference type="SAM" id="MobiDB-lite"/>
    </source>
</evidence>
<reference evidence="2 3" key="1">
    <citation type="submission" date="2023-10" db="EMBL/GenBank/DDBJ databases">
        <title>Genomes of two closely related lineages of the louse Polyplax serrata with different host specificities.</title>
        <authorList>
            <person name="Martinu J."/>
            <person name="Tarabai H."/>
            <person name="Stefka J."/>
            <person name="Hypsa V."/>
        </authorList>
    </citation>
    <scope>NUCLEOTIDE SEQUENCE [LARGE SCALE GENOMIC DNA]</scope>
    <source>
        <strain evidence="2">HR10_N</strain>
    </source>
</reference>
<name>A0AAN8SAW4_POLSC</name>
<proteinExistence type="predicted"/>
<organism evidence="2 3">
    <name type="scientific">Polyplax serrata</name>
    <name type="common">Common mouse louse</name>
    <dbReference type="NCBI Taxonomy" id="468196"/>
    <lineage>
        <taxon>Eukaryota</taxon>
        <taxon>Metazoa</taxon>
        <taxon>Ecdysozoa</taxon>
        <taxon>Arthropoda</taxon>
        <taxon>Hexapoda</taxon>
        <taxon>Insecta</taxon>
        <taxon>Pterygota</taxon>
        <taxon>Neoptera</taxon>
        <taxon>Paraneoptera</taxon>
        <taxon>Psocodea</taxon>
        <taxon>Troctomorpha</taxon>
        <taxon>Phthiraptera</taxon>
        <taxon>Anoplura</taxon>
        <taxon>Polyplacidae</taxon>
        <taxon>Polyplax</taxon>
    </lineage>
</organism>
<protein>
    <submittedName>
        <fullName evidence="2">Uncharacterized protein</fullName>
    </submittedName>
</protein>
<feature type="region of interest" description="Disordered" evidence="1">
    <location>
        <begin position="28"/>
        <end position="50"/>
    </location>
</feature>
<feature type="non-terminal residue" evidence="2">
    <location>
        <position position="1"/>
    </location>
</feature>
<dbReference type="EMBL" id="JAWJWE010000002">
    <property type="protein sequence ID" value="KAK6642978.1"/>
    <property type="molecule type" value="Genomic_DNA"/>
</dbReference>
<comment type="caution">
    <text evidence="2">The sequence shown here is derived from an EMBL/GenBank/DDBJ whole genome shotgun (WGS) entry which is preliminary data.</text>
</comment>
<accession>A0AAN8SAW4</accession>
<evidence type="ECO:0000313" key="3">
    <source>
        <dbReference type="Proteomes" id="UP001372834"/>
    </source>
</evidence>